<keyword evidence="2" id="KW-1185">Reference proteome</keyword>
<dbReference type="EMBL" id="JAUTBL010000002">
    <property type="protein sequence ID" value="MDQ1184699.1"/>
    <property type="molecule type" value="Genomic_DNA"/>
</dbReference>
<evidence type="ECO:0000313" key="1">
    <source>
        <dbReference type="EMBL" id="MDQ1184699.1"/>
    </source>
</evidence>
<evidence type="ECO:0000313" key="2">
    <source>
        <dbReference type="Proteomes" id="UP001224781"/>
    </source>
</evidence>
<dbReference type="RefSeq" id="WP_306930411.1">
    <property type="nucleotide sequence ID" value="NZ_JAUTBL010000002.1"/>
</dbReference>
<protein>
    <submittedName>
        <fullName evidence="1">Uncharacterized protein</fullName>
    </submittedName>
</protein>
<sequence>MHLEGVWTPKLVGDELLEAVRWASRASGPVGPARLRSSMPELAMISQDRDFEGWPPIHDLEPQPMRRMVPPALVSRFERVLWWQADFLKDEPGAARVLKHWVRAKLTKGFTFGEAIKRRGWSRPDRISRQR</sequence>
<reference evidence="1 2" key="1">
    <citation type="submission" date="2023-07" db="EMBL/GenBank/DDBJ databases">
        <title>Functional and genomic diversity of the sorghum phyllosphere microbiome.</title>
        <authorList>
            <person name="Shade A."/>
        </authorList>
    </citation>
    <scope>NUCLEOTIDE SEQUENCE [LARGE SCALE GENOMIC DNA]</scope>
    <source>
        <strain evidence="1 2">SORGH_AS_1126</strain>
    </source>
</reference>
<organism evidence="1 2">
    <name type="scientific">Agrobacterium larrymoorei</name>
    <dbReference type="NCBI Taxonomy" id="160699"/>
    <lineage>
        <taxon>Bacteria</taxon>
        <taxon>Pseudomonadati</taxon>
        <taxon>Pseudomonadota</taxon>
        <taxon>Alphaproteobacteria</taxon>
        <taxon>Hyphomicrobiales</taxon>
        <taxon>Rhizobiaceae</taxon>
        <taxon>Rhizobium/Agrobacterium group</taxon>
        <taxon>Agrobacterium</taxon>
    </lineage>
</organism>
<proteinExistence type="predicted"/>
<accession>A0ABU0UID9</accession>
<name>A0ABU0UID9_9HYPH</name>
<dbReference type="Proteomes" id="UP001224781">
    <property type="component" value="Unassembled WGS sequence"/>
</dbReference>
<gene>
    <name evidence="1" type="ORF">QE408_001842</name>
</gene>
<comment type="caution">
    <text evidence="1">The sequence shown here is derived from an EMBL/GenBank/DDBJ whole genome shotgun (WGS) entry which is preliminary data.</text>
</comment>